<protein>
    <submittedName>
        <fullName evidence="4">60S ribosomal protein L32</fullName>
    </submittedName>
</protein>
<dbReference type="PROSITE" id="PS00580">
    <property type="entry name" value="RIBOSOMAL_L32E"/>
    <property type="match status" value="1"/>
</dbReference>
<proteinExistence type="inferred from homology"/>
<evidence type="ECO:0000313" key="5">
    <source>
        <dbReference type="Proteomes" id="UP000007014"/>
    </source>
</evidence>
<dbReference type="SMART" id="SM01393">
    <property type="entry name" value="Ribosomal_L32e"/>
    <property type="match status" value="1"/>
</dbReference>
<dbReference type="GeneID" id="16993992"/>
<dbReference type="PANTHER" id="PTHR23413">
    <property type="entry name" value="60S RIBOSOMAL PROTEIN L32 AND DNA-DIRECTED RNA POLYMERASE II, SUBUNIT N"/>
    <property type="match status" value="1"/>
</dbReference>
<dbReference type="HOGENOM" id="CLU_071479_4_1_1"/>
<dbReference type="STRING" id="280699.M1V5B6"/>
<dbReference type="KEGG" id="cme:CYME_CMJ289C"/>
<dbReference type="EMBL" id="AP006492">
    <property type="protein sequence ID" value="BAM80385.1"/>
    <property type="molecule type" value="Genomic_DNA"/>
</dbReference>
<dbReference type="GO" id="GO:0006412">
    <property type="term" value="P:translation"/>
    <property type="evidence" value="ECO:0007669"/>
    <property type="project" value="InterPro"/>
</dbReference>
<reference evidence="4 5" key="2">
    <citation type="journal article" date="2007" name="BMC Biol.">
        <title>A 100%-complete sequence reveals unusually simple genomic features in the hot-spring red alga Cyanidioschyzon merolae.</title>
        <authorList>
            <person name="Nozaki H."/>
            <person name="Takano H."/>
            <person name="Misumi O."/>
            <person name="Terasawa K."/>
            <person name="Matsuzaki M."/>
            <person name="Maruyama S."/>
            <person name="Nishida K."/>
            <person name="Yagisawa F."/>
            <person name="Yoshida Y."/>
            <person name="Fujiwara T."/>
            <person name="Takio S."/>
            <person name="Tamura K."/>
            <person name="Chung S.J."/>
            <person name="Nakamura S."/>
            <person name="Kuroiwa H."/>
            <person name="Tanaka K."/>
            <person name="Sato N."/>
            <person name="Kuroiwa T."/>
        </authorList>
    </citation>
    <scope>NUCLEOTIDE SEQUENCE [LARGE SCALE GENOMIC DNA]</scope>
    <source>
        <strain evidence="4 5">10D</strain>
    </source>
</reference>
<dbReference type="Proteomes" id="UP000007014">
    <property type="component" value="Chromosome 10"/>
</dbReference>
<dbReference type="Pfam" id="PF01655">
    <property type="entry name" value="Ribosomal_L32e"/>
    <property type="match status" value="1"/>
</dbReference>
<dbReference type="SUPFAM" id="SSF52042">
    <property type="entry name" value="Ribosomal protein L32e"/>
    <property type="match status" value="1"/>
</dbReference>
<evidence type="ECO:0000256" key="1">
    <source>
        <dbReference type="ARBA" id="ARBA00008431"/>
    </source>
</evidence>
<keyword evidence="3" id="KW-0687">Ribonucleoprotein</keyword>
<dbReference type="AlphaFoldDB" id="M1V5B6"/>
<dbReference type="eggNOG" id="KOG0878">
    <property type="taxonomic scope" value="Eukaryota"/>
</dbReference>
<dbReference type="RefSeq" id="XP_005534992.1">
    <property type="nucleotide sequence ID" value="XM_005534935.1"/>
</dbReference>
<gene>
    <name evidence="4" type="ORF">CYME_CMJ289C</name>
</gene>
<evidence type="ECO:0000256" key="3">
    <source>
        <dbReference type="ARBA" id="ARBA00023274"/>
    </source>
</evidence>
<dbReference type="InterPro" id="IPR001515">
    <property type="entry name" value="Ribosomal_eL32"/>
</dbReference>
<dbReference type="InterPro" id="IPR018263">
    <property type="entry name" value="Ribosomal_eL32_CS"/>
</dbReference>
<dbReference type="CDD" id="cd00513">
    <property type="entry name" value="Ribosomal_L32_L32e"/>
    <property type="match status" value="1"/>
</dbReference>
<name>M1V5B6_CYAM1</name>
<dbReference type="InterPro" id="IPR036351">
    <property type="entry name" value="Ribosomal_eL32_sf"/>
</dbReference>
<dbReference type="PANTHER" id="PTHR23413:SF1">
    <property type="entry name" value="RIBOSOMAL PROTEIN L32"/>
    <property type="match status" value="1"/>
</dbReference>
<evidence type="ECO:0000313" key="4">
    <source>
        <dbReference type="EMBL" id="BAM80385.1"/>
    </source>
</evidence>
<dbReference type="OMA" id="HPSGYEE"/>
<accession>M1V5B6</accession>
<keyword evidence="5" id="KW-1185">Reference proteome</keyword>
<evidence type="ECO:0000256" key="2">
    <source>
        <dbReference type="ARBA" id="ARBA00022980"/>
    </source>
</evidence>
<sequence length="132" mass="15341">MPEPLEHVRVVKKRTKRFRRHQSDRFKRVKESWRRPKGIDSAVRRRFNGKTLMPNIGYGSARKTRHMLPSGFFPFLVHNSKDLECLLMHNRRYCAVIAHSVSARKRAAIVKRAAALDIRVANALGRLEPVES</sequence>
<organism evidence="4 5">
    <name type="scientific">Cyanidioschyzon merolae (strain NIES-3377 / 10D)</name>
    <name type="common">Unicellular red alga</name>
    <dbReference type="NCBI Taxonomy" id="280699"/>
    <lineage>
        <taxon>Eukaryota</taxon>
        <taxon>Rhodophyta</taxon>
        <taxon>Bangiophyceae</taxon>
        <taxon>Cyanidiales</taxon>
        <taxon>Cyanidiaceae</taxon>
        <taxon>Cyanidioschyzon</taxon>
    </lineage>
</organism>
<dbReference type="Gramene" id="CMJ289CT">
    <property type="protein sequence ID" value="CMJ289CT"/>
    <property type="gene ID" value="CMJ289C"/>
</dbReference>
<dbReference type="GO" id="GO:0022625">
    <property type="term" value="C:cytosolic large ribosomal subunit"/>
    <property type="evidence" value="ECO:0007669"/>
    <property type="project" value="TreeGrafter"/>
</dbReference>
<dbReference type="OrthoDB" id="268693at2759"/>
<comment type="similarity">
    <text evidence="1">Belongs to the eukaryotic ribosomal protein eL32 family.</text>
</comment>
<keyword evidence="2 4" id="KW-0689">Ribosomal protein</keyword>
<reference evidence="4 5" key="1">
    <citation type="journal article" date="2004" name="Nature">
        <title>Genome sequence of the ultrasmall unicellular red alga Cyanidioschyzon merolae 10D.</title>
        <authorList>
            <person name="Matsuzaki M."/>
            <person name="Misumi O."/>
            <person name="Shin-i T."/>
            <person name="Maruyama S."/>
            <person name="Takahara M."/>
            <person name="Miyagishima S."/>
            <person name="Mori T."/>
            <person name="Nishida K."/>
            <person name="Yagisawa F."/>
            <person name="Nishida K."/>
            <person name="Yoshida Y."/>
            <person name="Nishimura Y."/>
            <person name="Nakao S."/>
            <person name="Kobayashi T."/>
            <person name="Momoyama Y."/>
            <person name="Higashiyama T."/>
            <person name="Minoda A."/>
            <person name="Sano M."/>
            <person name="Nomoto H."/>
            <person name="Oishi K."/>
            <person name="Hayashi H."/>
            <person name="Ohta F."/>
            <person name="Nishizaka S."/>
            <person name="Haga S."/>
            <person name="Miura S."/>
            <person name="Morishita T."/>
            <person name="Kabeya Y."/>
            <person name="Terasawa K."/>
            <person name="Suzuki Y."/>
            <person name="Ishii Y."/>
            <person name="Asakawa S."/>
            <person name="Takano H."/>
            <person name="Ohta N."/>
            <person name="Kuroiwa H."/>
            <person name="Tanaka K."/>
            <person name="Shimizu N."/>
            <person name="Sugano S."/>
            <person name="Sato N."/>
            <person name="Nozaki H."/>
            <person name="Ogasawara N."/>
            <person name="Kohara Y."/>
            <person name="Kuroiwa T."/>
        </authorList>
    </citation>
    <scope>NUCLEOTIDE SEQUENCE [LARGE SCALE GENOMIC DNA]</scope>
    <source>
        <strain evidence="4 5">10D</strain>
    </source>
</reference>
<dbReference type="GO" id="GO:0003735">
    <property type="term" value="F:structural constituent of ribosome"/>
    <property type="evidence" value="ECO:0007669"/>
    <property type="project" value="InterPro"/>
</dbReference>